<dbReference type="AlphaFoldDB" id="A0A7M5XFZ3"/>
<evidence type="ECO:0000313" key="1">
    <source>
        <dbReference type="EnsemblMetazoa" id="CLYHEMP022404.1"/>
    </source>
</evidence>
<reference evidence="1" key="1">
    <citation type="submission" date="2021-01" db="UniProtKB">
        <authorList>
            <consortium name="EnsemblMetazoa"/>
        </authorList>
    </citation>
    <scope>IDENTIFICATION</scope>
</reference>
<evidence type="ECO:0000313" key="2">
    <source>
        <dbReference type="Proteomes" id="UP000594262"/>
    </source>
</evidence>
<sequence>MHCNKLESSKYLFCVVAGKNEEDLSKLVRELFSTADNLECRSLAKAAIEFPNINRTEIAETYVTELTSKQTKFMKLVRFAGPKRSIGAIFRDLDKLVKGSDHSPKIDFGI</sequence>
<dbReference type="EnsemblMetazoa" id="CLYHEMT022404.1">
    <property type="protein sequence ID" value="CLYHEMP022404.1"/>
    <property type="gene ID" value="CLYHEMG022404"/>
</dbReference>
<proteinExistence type="predicted"/>
<dbReference type="Proteomes" id="UP000594262">
    <property type="component" value="Unplaced"/>
</dbReference>
<organism evidence="1 2">
    <name type="scientific">Clytia hemisphaerica</name>
    <dbReference type="NCBI Taxonomy" id="252671"/>
    <lineage>
        <taxon>Eukaryota</taxon>
        <taxon>Metazoa</taxon>
        <taxon>Cnidaria</taxon>
        <taxon>Hydrozoa</taxon>
        <taxon>Hydroidolina</taxon>
        <taxon>Leptothecata</taxon>
        <taxon>Obeliida</taxon>
        <taxon>Clytiidae</taxon>
        <taxon>Clytia</taxon>
    </lineage>
</organism>
<name>A0A7M5XFZ3_9CNID</name>
<keyword evidence="2" id="KW-1185">Reference proteome</keyword>
<accession>A0A7M5XFZ3</accession>
<protein>
    <submittedName>
        <fullName evidence="1">Uncharacterized protein</fullName>
    </submittedName>
</protein>